<feature type="domain" description="TRIP4/RQT4 C2HC5-type zinc finger" evidence="2">
    <location>
        <begin position="41"/>
        <end position="92"/>
    </location>
</feature>
<evidence type="ECO:0000313" key="4">
    <source>
        <dbReference type="Proteomes" id="UP000749646"/>
    </source>
</evidence>
<dbReference type="PANTHER" id="PTHR12963:SF4">
    <property type="entry name" value="ACTIVATING SIGNAL COINTEGRATOR 1"/>
    <property type="match status" value="1"/>
</dbReference>
<gene>
    <name evidence="3" type="ORF">BGZ65_007340</name>
</gene>
<reference evidence="3" key="1">
    <citation type="journal article" date="2020" name="Fungal Divers.">
        <title>Resolving the Mortierellaceae phylogeny through synthesis of multi-gene phylogenetics and phylogenomics.</title>
        <authorList>
            <person name="Vandepol N."/>
            <person name="Liber J."/>
            <person name="Desiro A."/>
            <person name="Na H."/>
            <person name="Kennedy M."/>
            <person name="Barry K."/>
            <person name="Grigoriev I.V."/>
            <person name="Miller A.N."/>
            <person name="O'Donnell K."/>
            <person name="Stajich J.E."/>
            <person name="Bonito G."/>
        </authorList>
    </citation>
    <scope>NUCLEOTIDE SEQUENCE</scope>
    <source>
        <strain evidence="3">MES-2147</strain>
    </source>
</reference>
<comment type="caution">
    <text evidence="3">The sequence shown here is derived from an EMBL/GenBank/DDBJ whole genome shotgun (WGS) entry which is preliminary data.</text>
</comment>
<dbReference type="GO" id="GO:0008270">
    <property type="term" value="F:zinc ion binding"/>
    <property type="evidence" value="ECO:0007669"/>
    <property type="project" value="InterPro"/>
</dbReference>
<dbReference type="GO" id="GO:0072344">
    <property type="term" value="P:rescue of stalled ribosome"/>
    <property type="evidence" value="ECO:0007669"/>
    <property type="project" value="InterPro"/>
</dbReference>
<dbReference type="GO" id="GO:0180022">
    <property type="term" value="C:RQC-trigger complex"/>
    <property type="evidence" value="ECO:0007669"/>
    <property type="project" value="InterPro"/>
</dbReference>
<dbReference type="PANTHER" id="PTHR12963">
    <property type="entry name" value="THYROID RECEPTOR INTERACTING PROTEIN RELATED"/>
    <property type="match status" value="1"/>
</dbReference>
<proteinExistence type="predicted"/>
<dbReference type="InterPro" id="IPR009349">
    <property type="entry name" value="TRIP4/RQT4_C2HC5_Znf"/>
</dbReference>
<dbReference type="EMBL" id="JAAAHW010007298">
    <property type="protein sequence ID" value="KAF9949427.1"/>
    <property type="molecule type" value="Genomic_DNA"/>
</dbReference>
<evidence type="ECO:0000259" key="2">
    <source>
        <dbReference type="Pfam" id="PF06221"/>
    </source>
</evidence>
<feature type="non-terminal residue" evidence="3">
    <location>
        <position position="1"/>
    </location>
</feature>
<dbReference type="Pfam" id="PF06221">
    <property type="entry name" value="zf-C2HC5"/>
    <property type="match status" value="1"/>
</dbReference>
<protein>
    <recommendedName>
        <fullName evidence="2">TRIP4/RQT4 C2HC5-type zinc finger domain-containing protein</fullName>
    </recommendedName>
</protein>
<keyword evidence="4" id="KW-1185">Reference proteome</keyword>
<dbReference type="GO" id="GO:0005634">
    <property type="term" value="C:nucleus"/>
    <property type="evidence" value="ECO:0007669"/>
    <property type="project" value="InterPro"/>
</dbReference>
<dbReference type="AlphaFoldDB" id="A0A9P6IX10"/>
<dbReference type="InterPro" id="IPR039128">
    <property type="entry name" value="TRIP4-like"/>
</dbReference>
<name>A0A9P6IX10_9FUNG</name>
<organism evidence="3 4">
    <name type="scientific">Modicella reniformis</name>
    <dbReference type="NCBI Taxonomy" id="1440133"/>
    <lineage>
        <taxon>Eukaryota</taxon>
        <taxon>Fungi</taxon>
        <taxon>Fungi incertae sedis</taxon>
        <taxon>Mucoromycota</taxon>
        <taxon>Mortierellomycotina</taxon>
        <taxon>Mortierellomycetes</taxon>
        <taxon>Mortierellales</taxon>
        <taxon>Mortierellaceae</taxon>
        <taxon>Modicella</taxon>
    </lineage>
</organism>
<evidence type="ECO:0000256" key="1">
    <source>
        <dbReference type="SAM" id="Coils"/>
    </source>
</evidence>
<accession>A0A9P6IX10</accession>
<dbReference type="OrthoDB" id="338816at2759"/>
<dbReference type="Proteomes" id="UP000749646">
    <property type="component" value="Unassembled WGS sequence"/>
</dbReference>
<keyword evidence="1" id="KW-0175">Coiled coil</keyword>
<evidence type="ECO:0000313" key="3">
    <source>
        <dbReference type="EMBL" id="KAF9949427.1"/>
    </source>
</evidence>
<dbReference type="GO" id="GO:0045893">
    <property type="term" value="P:positive regulation of DNA-templated transcription"/>
    <property type="evidence" value="ECO:0007669"/>
    <property type="project" value="TreeGrafter"/>
</dbReference>
<sequence>MSNRARKETKRAAAGPLSDLEKAIRDIDLATEAASAAKERKPCYCLATKHKLNVFAPNCLNCGKIICALEGPGPCTHCGQPVVSIEQQQAMILELKREKAALANQKNIANAKRKNNTTTTATATRYASKIGGGLSSAGGGWFNLDGSSQMTEEQELQEAMKASLALAHKDR</sequence>
<feature type="coiled-coil region" evidence="1">
    <location>
        <begin position="85"/>
        <end position="112"/>
    </location>
</feature>